<reference evidence="2 3" key="1">
    <citation type="journal article" date="2014" name="PLoS ONE">
        <title>Global Analysis of Gene Expression Profiles in Physic Nut (Jatropha curcas L.) Seedlings Exposed to Salt Stress.</title>
        <authorList>
            <person name="Zhang L."/>
            <person name="Zhang C."/>
            <person name="Wu P."/>
            <person name="Chen Y."/>
            <person name="Li M."/>
            <person name="Jiang H."/>
            <person name="Wu G."/>
        </authorList>
    </citation>
    <scope>NUCLEOTIDE SEQUENCE [LARGE SCALE GENOMIC DNA]</scope>
    <source>
        <strain evidence="3">cv. GZQX0401</strain>
        <tissue evidence="2">Young leaves</tissue>
    </source>
</reference>
<evidence type="ECO:0000256" key="1">
    <source>
        <dbReference type="ARBA" id="ARBA00006974"/>
    </source>
</evidence>
<proteinExistence type="inferred from homology"/>
<dbReference type="AlphaFoldDB" id="A0A067KZG1"/>
<keyword evidence="3" id="KW-1185">Reference proteome</keyword>
<protein>
    <submittedName>
        <fullName evidence="2">Uncharacterized protein</fullName>
    </submittedName>
</protein>
<accession>A0A067KZG1</accession>
<gene>
    <name evidence="2" type="ORF">JCGZ_02361</name>
</gene>
<dbReference type="PANTHER" id="PTHR31374:SF311">
    <property type="entry name" value="SMALL AUXIN-UP RNA"/>
    <property type="match status" value="1"/>
</dbReference>
<dbReference type="Proteomes" id="UP000027138">
    <property type="component" value="Unassembled WGS sequence"/>
</dbReference>
<sequence length="128" mass="14285">MQAPQPSFSGSIRKRKSKRLTSRFSSIVRTTMGLTNSYERISKNKNVKRGHIAMYVGQEDGAKRYEVPVDYLNTPAFQELIRVANDGVLDTKIDGPIEIRCTTDMFDKVLLDCANTKGSESSEKPPGV</sequence>
<comment type="similarity">
    <text evidence="1">Belongs to the ARG7 family.</text>
</comment>
<evidence type="ECO:0000313" key="2">
    <source>
        <dbReference type="EMBL" id="KDP40363.1"/>
    </source>
</evidence>
<dbReference type="GO" id="GO:0009733">
    <property type="term" value="P:response to auxin"/>
    <property type="evidence" value="ECO:0007669"/>
    <property type="project" value="InterPro"/>
</dbReference>
<dbReference type="PANTHER" id="PTHR31374">
    <property type="entry name" value="AUXIN-INDUCED PROTEIN-LIKE-RELATED"/>
    <property type="match status" value="1"/>
</dbReference>
<name>A0A067KZG1_JATCU</name>
<organism evidence="2 3">
    <name type="scientific">Jatropha curcas</name>
    <name type="common">Barbados nut</name>
    <dbReference type="NCBI Taxonomy" id="180498"/>
    <lineage>
        <taxon>Eukaryota</taxon>
        <taxon>Viridiplantae</taxon>
        <taxon>Streptophyta</taxon>
        <taxon>Embryophyta</taxon>
        <taxon>Tracheophyta</taxon>
        <taxon>Spermatophyta</taxon>
        <taxon>Magnoliopsida</taxon>
        <taxon>eudicotyledons</taxon>
        <taxon>Gunneridae</taxon>
        <taxon>Pentapetalae</taxon>
        <taxon>rosids</taxon>
        <taxon>fabids</taxon>
        <taxon>Malpighiales</taxon>
        <taxon>Euphorbiaceae</taxon>
        <taxon>Crotonoideae</taxon>
        <taxon>Jatropheae</taxon>
        <taxon>Jatropha</taxon>
    </lineage>
</organism>
<dbReference type="Pfam" id="PF02519">
    <property type="entry name" value="Auxin_inducible"/>
    <property type="match status" value="1"/>
</dbReference>
<dbReference type="OrthoDB" id="835033at2759"/>
<evidence type="ECO:0000313" key="3">
    <source>
        <dbReference type="Proteomes" id="UP000027138"/>
    </source>
</evidence>
<dbReference type="InterPro" id="IPR003676">
    <property type="entry name" value="SAUR_fam"/>
</dbReference>
<dbReference type="EMBL" id="KK914334">
    <property type="protein sequence ID" value="KDP40363.1"/>
    <property type="molecule type" value="Genomic_DNA"/>
</dbReference>